<gene>
    <name evidence="9" type="ORF">HMPREF9446_00606</name>
</gene>
<name>F3PPG6_9BACE</name>
<dbReference type="InterPro" id="IPR033985">
    <property type="entry name" value="SusD-like_N"/>
</dbReference>
<evidence type="ECO:0000256" key="1">
    <source>
        <dbReference type="ARBA" id="ARBA00004442"/>
    </source>
</evidence>
<feature type="domain" description="SusD-like N-terminal" evidence="8">
    <location>
        <begin position="101"/>
        <end position="232"/>
    </location>
</feature>
<dbReference type="RefSeq" id="WP_009123865.1">
    <property type="nucleotide sequence ID" value="NZ_GL882611.1"/>
</dbReference>
<evidence type="ECO:0000256" key="2">
    <source>
        <dbReference type="ARBA" id="ARBA00006275"/>
    </source>
</evidence>
<evidence type="ECO:0000256" key="6">
    <source>
        <dbReference type="SAM" id="SignalP"/>
    </source>
</evidence>
<dbReference type="Gene3D" id="1.25.40.390">
    <property type="match status" value="1"/>
</dbReference>
<dbReference type="Proteomes" id="UP000003416">
    <property type="component" value="Unassembled WGS sequence"/>
</dbReference>
<dbReference type="AlphaFoldDB" id="F3PPG6"/>
<evidence type="ECO:0000313" key="9">
    <source>
        <dbReference type="EMBL" id="EGF59371.1"/>
    </source>
</evidence>
<dbReference type="STRING" id="763034.HMPREF9446_00606"/>
<feature type="signal peptide" evidence="6">
    <location>
        <begin position="1"/>
        <end position="21"/>
    </location>
</feature>
<dbReference type="GeneID" id="86048388"/>
<evidence type="ECO:0000313" key="10">
    <source>
        <dbReference type="Proteomes" id="UP000003416"/>
    </source>
</evidence>
<dbReference type="Pfam" id="PF07980">
    <property type="entry name" value="SusD_RagB"/>
    <property type="match status" value="1"/>
</dbReference>
<evidence type="ECO:0000256" key="3">
    <source>
        <dbReference type="ARBA" id="ARBA00022729"/>
    </source>
</evidence>
<dbReference type="HOGENOM" id="CLU_015553_1_4_10"/>
<keyword evidence="10" id="KW-1185">Reference proteome</keyword>
<evidence type="ECO:0000259" key="8">
    <source>
        <dbReference type="Pfam" id="PF14322"/>
    </source>
</evidence>
<protein>
    <submittedName>
        <fullName evidence="9">SusD family protein</fullName>
    </submittedName>
</protein>
<dbReference type="EMBL" id="AFBN01000010">
    <property type="protein sequence ID" value="EGF59371.1"/>
    <property type="molecule type" value="Genomic_DNA"/>
</dbReference>
<organism evidence="9 10">
    <name type="scientific">Bacteroides fluxus YIT 12057</name>
    <dbReference type="NCBI Taxonomy" id="763034"/>
    <lineage>
        <taxon>Bacteria</taxon>
        <taxon>Pseudomonadati</taxon>
        <taxon>Bacteroidota</taxon>
        <taxon>Bacteroidia</taxon>
        <taxon>Bacteroidales</taxon>
        <taxon>Bacteroidaceae</taxon>
        <taxon>Bacteroides</taxon>
    </lineage>
</organism>
<sequence length="502" mass="56868">MKKLIYTFMASSMLAATVTSCVDLDQEPKSFITEEEYIEYPKDVESVAKGVSGLYNQLRGTNAAGKHDNYGFNTRLQRLNVSADDVTYSPTKANNPLGTLESLTPSLYGNNDDFQTSWSIFYKVINNSNKIIEGTPITEDNKVALQQIVGEAYFLRGLSYFYLVRLFGDVPLVLTKNDPAVTMPRTSVAEIYDKAIIPSLNTAAQWLPEKSRSNDSSTPSKWAAKAALADAYMTMAGWPLKKGQEYYGKAETELNEIITKSGLELTKKYEDLWKEDKKTEANEHMFAIHHSVKFNTASNYGKSYYPADFYPKAGWSDYYASEKFYLNYPDDERKAWNFMVEWPVAQNKVVNYKDSKDGLPAISKYYNYDQGVPGNSAQSNGITCIYRYADVLLMYAEASTRATGNVNALALKCLQEVQQRAGDKTLTATTDPTAFEEAVFNERGWEFFAEMKRWFDLVRLEKVADVKPTEWNGSTFKANNHYYFPVPYNEINLTGWTNNAGY</sequence>
<reference evidence="9 10" key="1">
    <citation type="submission" date="2011-02" db="EMBL/GenBank/DDBJ databases">
        <authorList>
            <person name="Weinstock G."/>
            <person name="Sodergren E."/>
            <person name="Clifton S."/>
            <person name="Fulton L."/>
            <person name="Fulton B."/>
            <person name="Courtney L."/>
            <person name="Fronick C."/>
            <person name="Harrison M."/>
            <person name="Strong C."/>
            <person name="Farmer C."/>
            <person name="Delahaunty K."/>
            <person name="Markovic C."/>
            <person name="Hall O."/>
            <person name="Minx P."/>
            <person name="Tomlinson C."/>
            <person name="Mitreva M."/>
            <person name="Hou S."/>
            <person name="Chen J."/>
            <person name="Wollam A."/>
            <person name="Pepin K.H."/>
            <person name="Johnson M."/>
            <person name="Bhonagiri V."/>
            <person name="Zhang X."/>
            <person name="Suruliraj S."/>
            <person name="Warren W."/>
            <person name="Chinwalla A."/>
            <person name="Mardis E.R."/>
            <person name="Wilson R.K."/>
        </authorList>
    </citation>
    <scope>NUCLEOTIDE SEQUENCE [LARGE SCALE GENOMIC DNA]</scope>
    <source>
        <strain evidence="9 10">YIT 12057</strain>
    </source>
</reference>
<accession>F3PPG6</accession>
<feature type="domain" description="RagB/SusD" evidence="7">
    <location>
        <begin position="291"/>
        <end position="494"/>
    </location>
</feature>
<evidence type="ECO:0000256" key="4">
    <source>
        <dbReference type="ARBA" id="ARBA00023136"/>
    </source>
</evidence>
<comment type="similarity">
    <text evidence="2">Belongs to the SusD family.</text>
</comment>
<keyword evidence="3 6" id="KW-0732">Signal</keyword>
<dbReference type="PROSITE" id="PS51257">
    <property type="entry name" value="PROKAR_LIPOPROTEIN"/>
    <property type="match status" value="1"/>
</dbReference>
<comment type="caution">
    <text evidence="9">The sequence shown here is derived from an EMBL/GenBank/DDBJ whole genome shotgun (WGS) entry which is preliminary data.</text>
</comment>
<dbReference type="eggNOG" id="COG0702">
    <property type="taxonomic scope" value="Bacteria"/>
</dbReference>
<evidence type="ECO:0000256" key="5">
    <source>
        <dbReference type="ARBA" id="ARBA00023237"/>
    </source>
</evidence>
<evidence type="ECO:0000259" key="7">
    <source>
        <dbReference type="Pfam" id="PF07980"/>
    </source>
</evidence>
<dbReference type="InterPro" id="IPR011990">
    <property type="entry name" value="TPR-like_helical_dom_sf"/>
</dbReference>
<keyword evidence="4" id="KW-0472">Membrane</keyword>
<proteinExistence type="inferred from homology"/>
<feature type="chain" id="PRO_5003305756" evidence="6">
    <location>
        <begin position="22"/>
        <end position="502"/>
    </location>
</feature>
<dbReference type="Pfam" id="PF14322">
    <property type="entry name" value="SusD-like_3"/>
    <property type="match status" value="1"/>
</dbReference>
<keyword evidence="5" id="KW-0998">Cell outer membrane</keyword>
<dbReference type="SUPFAM" id="SSF48452">
    <property type="entry name" value="TPR-like"/>
    <property type="match status" value="1"/>
</dbReference>
<comment type="subcellular location">
    <subcellularLocation>
        <location evidence="1">Cell outer membrane</location>
    </subcellularLocation>
</comment>
<dbReference type="InterPro" id="IPR012944">
    <property type="entry name" value="SusD_RagB_dom"/>
</dbReference>